<evidence type="ECO:0000256" key="5">
    <source>
        <dbReference type="SAM" id="Coils"/>
    </source>
</evidence>
<proteinExistence type="predicted"/>
<accession>A0A6C0RBQ8</accession>
<sequence length="435" mass="50179">MADDQNNIEIRSGEVQEILGGVPSRVVRYGILVFAAIFSLIILFSFIFYYPDILRSNIVVTTENPPATLVARATGKIDQLFVEDKDHVKSGQTIALIENPANYNDVLELEQMINAVQPAFDTLNFTVSERFNKSLQLGAVQEYYSQFLTRYEELNEFYQRNYYTLKEESYKEQLKNARILYDRLWEQKEAINKEYQIKLRNYERQKKLLAGDVVSSTVLEDAESEMLSKKSELDGIRSTLAERQIGISELDQKIIENEKEYHDFKTQYESALIEAFNNLKSQASDWFLTYVLRSPIDGVVTFNKFYAENQNIAEGDRVLTIVPEDVGEVIGKVELPVRGSGKVKEGLDVNVKFDNYPYMEYGLVRGKVKSVSLVPEDSFYMVEIIFPNGLVTNYNNILQMQSQLMGQAEVITEDLRLIQRIFNPLKSLWKERINQ</sequence>
<dbReference type="PRINTS" id="PR01490">
    <property type="entry name" value="RTXTOXIND"/>
</dbReference>
<dbReference type="EMBL" id="CP048409">
    <property type="protein sequence ID" value="QIA07352.1"/>
    <property type="molecule type" value="Genomic_DNA"/>
</dbReference>
<keyword evidence="2 6" id="KW-0812">Transmembrane</keyword>
<feature type="transmembrane region" description="Helical" evidence="6">
    <location>
        <begin position="29"/>
        <end position="50"/>
    </location>
</feature>
<reference evidence="7 8" key="1">
    <citation type="submission" date="2020-02" db="EMBL/GenBank/DDBJ databases">
        <title>Genome sequencing for Draconibacterium sp. strain M1.</title>
        <authorList>
            <person name="Park S.-J."/>
        </authorList>
    </citation>
    <scope>NUCLEOTIDE SEQUENCE [LARGE SCALE GENOMIC DNA]</scope>
    <source>
        <strain evidence="7 8">M1</strain>
    </source>
</reference>
<organism evidence="7 8">
    <name type="scientific">Draconibacterium halophilum</name>
    <dbReference type="NCBI Taxonomy" id="2706887"/>
    <lineage>
        <taxon>Bacteria</taxon>
        <taxon>Pseudomonadati</taxon>
        <taxon>Bacteroidota</taxon>
        <taxon>Bacteroidia</taxon>
        <taxon>Marinilabiliales</taxon>
        <taxon>Prolixibacteraceae</taxon>
        <taxon>Draconibacterium</taxon>
    </lineage>
</organism>
<evidence type="ECO:0000313" key="8">
    <source>
        <dbReference type="Proteomes" id="UP000474630"/>
    </source>
</evidence>
<evidence type="ECO:0000256" key="4">
    <source>
        <dbReference type="ARBA" id="ARBA00023136"/>
    </source>
</evidence>
<dbReference type="AlphaFoldDB" id="A0A6C0RBQ8"/>
<evidence type="ECO:0000256" key="2">
    <source>
        <dbReference type="ARBA" id="ARBA00022692"/>
    </source>
</evidence>
<dbReference type="InterPro" id="IPR050739">
    <property type="entry name" value="MFP"/>
</dbReference>
<dbReference type="PANTHER" id="PTHR30386:SF26">
    <property type="entry name" value="TRANSPORT PROTEIN COMB"/>
    <property type="match status" value="1"/>
</dbReference>
<comment type="subcellular location">
    <subcellularLocation>
        <location evidence="1">Membrane</location>
        <topology evidence="1">Single-pass membrane protein</topology>
    </subcellularLocation>
</comment>
<keyword evidence="3 6" id="KW-1133">Transmembrane helix</keyword>
<evidence type="ECO:0000313" key="7">
    <source>
        <dbReference type="EMBL" id="QIA07352.1"/>
    </source>
</evidence>
<dbReference type="RefSeq" id="WP_163345279.1">
    <property type="nucleotide sequence ID" value="NZ_CP048409.1"/>
</dbReference>
<name>A0A6C0RBQ8_9BACT</name>
<protein>
    <submittedName>
        <fullName evidence="7">HlyD family efflux transporter periplasmic adaptor subunit</fullName>
    </submittedName>
</protein>
<dbReference type="Proteomes" id="UP000474630">
    <property type="component" value="Chromosome"/>
</dbReference>
<evidence type="ECO:0000256" key="1">
    <source>
        <dbReference type="ARBA" id="ARBA00004167"/>
    </source>
</evidence>
<evidence type="ECO:0000256" key="6">
    <source>
        <dbReference type="SAM" id="Phobius"/>
    </source>
</evidence>
<dbReference type="PANTHER" id="PTHR30386">
    <property type="entry name" value="MEMBRANE FUSION SUBUNIT OF EMRAB-TOLC MULTIDRUG EFFLUX PUMP"/>
    <property type="match status" value="1"/>
</dbReference>
<feature type="coiled-coil region" evidence="5">
    <location>
        <begin position="148"/>
        <end position="239"/>
    </location>
</feature>
<keyword evidence="4 6" id="KW-0472">Membrane</keyword>
<dbReference type="KEGG" id="drc:G0Q07_06260"/>
<gene>
    <name evidence="7" type="ORF">G0Q07_06260</name>
</gene>
<evidence type="ECO:0000256" key="3">
    <source>
        <dbReference type="ARBA" id="ARBA00022989"/>
    </source>
</evidence>
<dbReference type="GO" id="GO:0016020">
    <property type="term" value="C:membrane"/>
    <property type="evidence" value="ECO:0007669"/>
    <property type="project" value="UniProtKB-SubCell"/>
</dbReference>
<dbReference type="Gene3D" id="2.40.50.100">
    <property type="match status" value="1"/>
</dbReference>
<keyword evidence="5" id="KW-0175">Coiled coil</keyword>
<keyword evidence="8" id="KW-1185">Reference proteome</keyword>